<protein>
    <submittedName>
        <fullName evidence="2">Uncharacterized protein</fullName>
    </submittedName>
</protein>
<sequence>MSISSNTLFTLLSVTTPGDVSSPREGEATSSPREARTGRFHEASTMNGDRETGEQRRLPPSSPSTDTARKRSRRRRLIPSPHAGRRFFSPRGEKQRLLPKKPARGDFTKPRRWMGIGRRESSVGFHPLLPLLSPSVDTAQKQSTTIKIDHYHPTATGDNQN</sequence>
<feature type="compositionally biased region" description="Polar residues" evidence="1">
    <location>
        <begin position="1"/>
        <end position="19"/>
    </location>
</feature>
<name>A0A426XZK9_ENSVE</name>
<evidence type="ECO:0000256" key="1">
    <source>
        <dbReference type="SAM" id="MobiDB-lite"/>
    </source>
</evidence>
<reference evidence="2 3" key="1">
    <citation type="journal article" date="2014" name="Agronomy (Basel)">
        <title>A Draft Genome Sequence for Ensete ventricosum, the Drought-Tolerant Tree Against Hunger.</title>
        <authorList>
            <person name="Harrison J."/>
            <person name="Moore K.A."/>
            <person name="Paszkiewicz K."/>
            <person name="Jones T."/>
            <person name="Grant M."/>
            <person name="Ambacheew D."/>
            <person name="Muzemil S."/>
            <person name="Studholme D.J."/>
        </authorList>
    </citation>
    <scope>NUCLEOTIDE SEQUENCE [LARGE SCALE GENOMIC DNA]</scope>
</reference>
<dbReference type="AlphaFoldDB" id="A0A426XZK9"/>
<feature type="compositionally biased region" description="Basic and acidic residues" evidence="1">
    <location>
        <begin position="22"/>
        <end position="57"/>
    </location>
</feature>
<dbReference type="Proteomes" id="UP000287651">
    <property type="component" value="Unassembled WGS sequence"/>
</dbReference>
<dbReference type="EMBL" id="AMZH03016175">
    <property type="protein sequence ID" value="RRT44894.1"/>
    <property type="molecule type" value="Genomic_DNA"/>
</dbReference>
<comment type="caution">
    <text evidence="2">The sequence shown here is derived from an EMBL/GenBank/DDBJ whole genome shotgun (WGS) entry which is preliminary data.</text>
</comment>
<accession>A0A426XZK9</accession>
<organism evidence="2 3">
    <name type="scientific">Ensete ventricosum</name>
    <name type="common">Abyssinian banana</name>
    <name type="synonym">Musa ensete</name>
    <dbReference type="NCBI Taxonomy" id="4639"/>
    <lineage>
        <taxon>Eukaryota</taxon>
        <taxon>Viridiplantae</taxon>
        <taxon>Streptophyta</taxon>
        <taxon>Embryophyta</taxon>
        <taxon>Tracheophyta</taxon>
        <taxon>Spermatophyta</taxon>
        <taxon>Magnoliopsida</taxon>
        <taxon>Liliopsida</taxon>
        <taxon>Zingiberales</taxon>
        <taxon>Musaceae</taxon>
        <taxon>Ensete</taxon>
    </lineage>
</organism>
<evidence type="ECO:0000313" key="3">
    <source>
        <dbReference type="Proteomes" id="UP000287651"/>
    </source>
</evidence>
<feature type="region of interest" description="Disordered" evidence="1">
    <location>
        <begin position="1"/>
        <end position="115"/>
    </location>
</feature>
<evidence type="ECO:0000313" key="2">
    <source>
        <dbReference type="EMBL" id="RRT44894.1"/>
    </source>
</evidence>
<proteinExistence type="predicted"/>
<gene>
    <name evidence="2" type="ORF">B296_00054600</name>
</gene>